<dbReference type="PANTHER" id="PTHR16099">
    <property type="entry name" value="8-OXO-DGTP DIPHOSPHATES NUDT15"/>
    <property type="match status" value="1"/>
</dbReference>
<dbReference type="InterPro" id="IPR020084">
    <property type="entry name" value="NUDIX_hydrolase_CS"/>
</dbReference>
<dbReference type="Proteomes" id="UP001140560">
    <property type="component" value="Unassembled WGS sequence"/>
</dbReference>
<evidence type="ECO:0000259" key="4">
    <source>
        <dbReference type="PROSITE" id="PS51462"/>
    </source>
</evidence>
<dbReference type="PRINTS" id="PR00502">
    <property type="entry name" value="NUDIXFAMILY"/>
</dbReference>
<dbReference type="InterPro" id="IPR020476">
    <property type="entry name" value="Nudix_hydrolase"/>
</dbReference>
<accession>A0A9W8XZB6</accession>
<feature type="region of interest" description="Disordered" evidence="3">
    <location>
        <begin position="163"/>
        <end position="190"/>
    </location>
</feature>
<comment type="caution">
    <text evidence="5">The sequence shown here is derived from an EMBL/GenBank/DDBJ whole genome shotgun (WGS) entry which is preliminary data.</text>
</comment>
<evidence type="ECO:0000313" key="6">
    <source>
        <dbReference type="Proteomes" id="UP001140560"/>
    </source>
</evidence>
<dbReference type="Gene3D" id="3.90.79.10">
    <property type="entry name" value="Nucleoside Triphosphate Pyrophosphohydrolase"/>
    <property type="match status" value="1"/>
</dbReference>
<sequence>MTEDNRPKVGVGVIITDSTNSCILMGERLSSHGTGSLHCPGGHLEHGESFAETAMREVLEETGLEVGNVKFLTATNDVFGEEDGAKHYVTVFVTAVIVGTEKVAKVMEPTKCKSWNWIPWSQMWSWAAAQAAAESSGKPVVQKMFLPLVNLYREHPELEHLLSRGAGEGGSAERKGSNTEEISGWASRHW</sequence>
<dbReference type="FunFam" id="3.90.79.10:FF:000060">
    <property type="entry name" value="Nudix hydrolase 1"/>
    <property type="match status" value="1"/>
</dbReference>
<dbReference type="GO" id="GO:0035539">
    <property type="term" value="F:8-oxo-7,8-dihydrodeoxyguanosine triphosphate pyrophosphatase activity"/>
    <property type="evidence" value="ECO:0007669"/>
    <property type="project" value="TreeGrafter"/>
</dbReference>
<reference evidence="5" key="1">
    <citation type="submission" date="2022-10" db="EMBL/GenBank/DDBJ databases">
        <title>Tapping the CABI collections for fungal endophytes: first genome assemblies for Collariella, Neodidymelliopsis, Ascochyta clinopodiicola, Didymella pomorum, Didymosphaeria variabile, Neocosmospora piperis and Neocucurbitaria cava.</title>
        <authorList>
            <person name="Hill R."/>
        </authorList>
    </citation>
    <scope>NUCLEOTIDE SEQUENCE</scope>
    <source>
        <strain evidence="5">IMI 356814</strain>
    </source>
</reference>
<dbReference type="GO" id="GO:0005829">
    <property type="term" value="C:cytosol"/>
    <property type="evidence" value="ECO:0007669"/>
    <property type="project" value="TreeGrafter"/>
</dbReference>
<dbReference type="PROSITE" id="PS00893">
    <property type="entry name" value="NUDIX_BOX"/>
    <property type="match status" value="1"/>
</dbReference>
<dbReference type="Pfam" id="PF00293">
    <property type="entry name" value="NUDIX"/>
    <property type="match status" value="1"/>
</dbReference>
<organism evidence="5 6">
    <name type="scientific">Neocucurbitaria cava</name>
    <dbReference type="NCBI Taxonomy" id="798079"/>
    <lineage>
        <taxon>Eukaryota</taxon>
        <taxon>Fungi</taxon>
        <taxon>Dikarya</taxon>
        <taxon>Ascomycota</taxon>
        <taxon>Pezizomycotina</taxon>
        <taxon>Dothideomycetes</taxon>
        <taxon>Pleosporomycetidae</taxon>
        <taxon>Pleosporales</taxon>
        <taxon>Pleosporineae</taxon>
        <taxon>Cucurbitariaceae</taxon>
        <taxon>Neocucurbitaria</taxon>
    </lineage>
</organism>
<evidence type="ECO:0000313" key="5">
    <source>
        <dbReference type="EMBL" id="KAJ4363045.1"/>
    </source>
</evidence>
<dbReference type="InterPro" id="IPR015797">
    <property type="entry name" value="NUDIX_hydrolase-like_dom_sf"/>
</dbReference>
<gene>
    <name evidence="5" type="ORF">N0V83_010163</name>
</gene>
<dbReference type="PANTHER" id="PTHR16099:SF5">
    <property type="entry name" value="NUCLEOTIDE TRIPHOSPHATE DIPHOSPHATASE NUDT15"/>
    <property type="match status" value="1"/>
</dbReference>
<evidence type="ECO:0000256" key="3">
    <source>
        <dbReference type="SAM" id="MobiDB-lite"/>
    </source>
</evidence>
<proteinExistence type="inferred from homology"/>
<dbReference type="SUPFAM" id="SSF55811">
    <property type="entry name" value="Nudix"/>
    <property type="match status" value="1"/>
</dbReference>
<dbReference type="AlphaFoldDB" id="A0A9W8XZB6"/>
<dbReference type="EMBL" id="JAPEUY010000020">
    <property type="protein sequence ID" value="KAJ4363045.1"/>
    <property type="molecule type" value="Genomic_DNA"/>
</dbReference>
<dbReference type="GO" id="GO:0006203">
    <property type="term" value="P:dGTP catabolic process"/>
    <property type="evidence" value="ECO:0007669"/>
    <property type="project" value="TreeGrafter"/>
</dbReference>
<feature type="domain" description="Nudix hydrolase" evidence="4">
    <location>
        <begin position="6"/>
        <end position="145"/>
    </location>
</feature>
<protein>
    <recommendedName>
        <fullName evidence="4">Nudix hydrolase domain-containing protein</fullName>
    </recommendedName>
</protein>
<dbReference type="OrthoDB" id="447842at2759"/>
<keyword evidence="1 2" id="KW-0378">Hydrolase</keyword>
<evidence type="ECO:0000256" key="2">
    <source>
        <dbReference type="RuleBase" id="RU003476"/>
    </source>
</evidence>
<name>A0A9W8XZB6_9PLEO</name>
<evidence type="ECO:0000256" key="1">
    <source>
        <dbReference type="ARBA" id="ARBA00022801"/>
    </source>
</evidence>
<comment type="similarity">
    <text evidence="2">Belongs to the Nudix hydrolase family.</text>
</comment>
<dbReference type="CDD" id="cd04678">
    <property type="entry name" value="NUDIX_MTH2_Nudt15"/>
    <property type="match status" value="1"/>
</dbReference>
<dbReference type="InterPro" id="IPR000086">
    <property type="entry name" value="NUDIX_hydrolase_dom"/>
</dbReference>
<dbReference type="PROSITE" id="PS51462">
    <property type="entry name" value="NUDIX"/>
    <property type="match status" value="1"/>
</dbReference>
<keyword evidence="6" id="KW-1185">Reference proteome</keyword>